<dbReference type="EMBL" id="KB311417">
    <property type="protein sequence ID" value="ELT89346.1"/>
    <property type="molecule type" value="Genomic_DNA"/>
</dbReference>
<dbReference type="FunFam" id="1.10.472.10:FF:000006">
    <property type="entry name" value="Cyclin I"/>
    <property type="match status" value="1"/>
</dbReference>
<dbReference type="PANTHER" id="PTHR10177">
    <property type="entry name" value="CYCLINS"/>
    <property type="match status" value="1"/>
</dbReference>
<keyword evidence="2" id="KW-0812">Transmembrane</keyword>
<dbReference type="EMBL" id="AMQN01003297">
    <property type="status" value="NOT_ANNOTATED_CDS"/>
    <property type="molecule type" value="Genomic_DNA"/>
</dbReference>
<evidence type="ECO:0000313" key="5">
    <source>
        <dbReference type="EnsemblMetazoa" id="CapteP86653"/>
    </source>
</evidence>
<dbReference type="SUPFAM" id="SSF47954">
    <property type="entry name" value="Cyclin-like"/>
    <property type="match status" value="1"/>
</dbReference>
<proteinExistence type="inferred from homology"/>
<dbReference type="InterPro" id="IPR013763">
    <property type="entry name" value="Cyclin-like_dom"/>
</dbReference>
<evidence type="ECO:0000313" key="4">
    <source>
        <dbReference type="EMBL" id="ELT89346.1"/>
    </source>
</evidence>
<dbReference type="STRING" id="283909.R7TE64"/>
<feature type="transmembrane region" description="Helical" evidence="2">
    <location>
        <begin position="18"/>
        <end position="39"/>
    </location>
</feature>
<evidence type="ECO:0000313" key="6">
    <source>
        <dbReference type="Proteomes" id="UP000014760"/>
    </source>
</evidence>
<dbReference type="SMART" id="SM00385">
    <property type="entry name" value="CYCLIN"/>
    <property type="match status" value="1"/>
</dbReference>
<dbReference type="InterPro" id="IPR039361">
    <property type="entry name" value="Cyclin"/>
</dbReference>
<keyword evidence="6" id="KW-1185">Reference proteome</keyword>
<dbReference type="CDD" id="cd20523">
    <property type="entry name" value="CYCLIN_CCNG"/>
    <property type="match status" value="1"/>
</dbReference>
<evidence type="ECO:0000256" key="1">
    <source>
        <dbReference type="RuleBase" id="RU000383"/>
    </source>
</evidence>
<dbReference type="Proteomes" id="UP000014760">
    <property type="component" value="Unassembled WGS sequence"/>
</dbReference>
<sequence>DDNKVVTSIHRDAAINNMRLLCVFYGYAPMTFALAVNLLDRLLGKVKAHPKYLSCISACCFLISAKSVETSTFIPSAVELVKLSQCGGSSADLMRMERLILDKLQWQVQHAATPLLFLQLFHTLLADMDP</sequence>
<gene>
    <name evidence="4" type="ORF">CAPTEDRAFT_86653</name>
</gene>
<dbReference type="InterPro" id="IPR006671">
    <property type="entry name" value="Cyclin_N"/>
</dbReference>
<dbReference type="AlphaFoldDB" id="R7TE64"/>
<reference evidence="4 6" key="2">
    <citation type="journal article" date="2013" name="Nature">
        <title>Insights into bilaterian evolution from three spiralian genomes.</title>
        <authorList>
            <person name="Simakov O."/>
            <person name="Marletaz F."/>
            <person name="Cho S.J."/>
            <person name="Edsinger-Gonzales E."/>
            <person name="Havlak P."/>
            <person name="Hellsten U."/>
            <person name="Kuo D.H."/>
            <person name="Larsson T."/>
            <person name="Lv J."/>
            <person name="Arendt D."/>
            <person name="Savage R."/>
            <person name="Osoegawa K."/>
            <person name="de Jong P."/>
            <person name="Grimwood J."/>
            <person name="Chapman J.A."/>
            <person name="Shapiro H."/>
            <person name="Aerts A."/>
            <person name="Otillar R.P."/>
            <person name="Terry A.Y."/>
            <person name="Boore J.L."/>
            <person name="Grigoriev I.V."/>
            <person name="Lindberg D.R."/>
            <person name="Seaver E.C."/>
            <person name="Weisblat D.A."/>
            <person name="Putnam N.H."/>
            <person name="Rokhsar D.S."/>
        </authorList>
    </citation>
    <scope>NUCLEOTIDE SEQUENCE</scope>
    <source>
        <strain evidence="4 6">I ESC-2004</strain>
    </source>
</reference>
<feature type="non-terminal residue" evidence="4">
    <location>
        <position position="1"/>
    </location>
</feature>
<dbReference type="EnsemblMetazoa" id="CapteT86653">
    <property type="protein sequence ID" value="CapteP86653"/>
    <property type="gene ID" value="CapteG86653"/>
</dbReference>
<keyword evidence="2" id="KW-0472">Membrane</keyword>
<dbReference type="InterPro" id="IPR036915">
    <property type="entry name" value="Cyclin-like_sf"/>
</dbReference>
<name>R7TE64_CAPTE</name>
<dbReference type="OrthoDB" id="769138at2759"/>
<comment type="similarity">
    <text evidence="1">Belongs to the cyclin family.</text>
</comment>
<evidence type="ECO:0000256" key="2">
    <source>
        <dbReference type="SAM" id="Phobius"/>
    </source>
</evidence>
<dbReference type="Pfam" id="PF00134">
    <property type="entry name" value="Cyclin_N"/>
    <property type="match status" value="1"/>
</dbReference>
<reference evidence="6" key="1">
    <citation type="submission" date="2012-12" db="EMBL/GenBank/DDBJ databases">
        <authorList>
            <person name="Hellsten U."/>
            <person name="Grimwood J."/>
            <person name="Chapman J.A."/>
            <person name="Shapiro H."/>
            <person name="Aerts A."/>
            <person name="Otillar R.P."/>
            <person name="Terry A.Y."/>
            <person name="Boore J.L."/>
            <person name="Simakov O."/>
            <person name="Marletaz F."/>
            <person name="Cho S.-J."/>
            <person name="Edsinger-Gonzales E."/>
            <person name="Havlak P."/>
            <person name="Kuo D.-H."/>
            <person name="Larsson T."/>
            <person name="Lv J."/>
            <person name="Arendt D."/>
            <person name="Savage R."/>
            <person name="Osoegawa K."/>
            <person name="de Jong P."/>
            <person name="Lindberg D.R."/>
            <person name="Seaver E.C."/>
            <person name="Weisblat D.A."/>
            <person name="Putnam N.H."/>
            <person name="Grigoriev I.V."/>
            <person name="Rokhsar D.S."/>
        </authorList>
    </citation>
    <scope>NUCLEOTIDE SEQUENCE</scope>
    <source>
        <strain evidence="6">I ESC-2004</strain>
    </source>
</reference>
<organism evidence="4">
    <name type="scientific">Capitella teleta</name>
    <name type="common">Polychaete worm</name>
    <dbReference type="NCBI Taxonomy" id="283909"/>
    <lineage>
        <taxon>Eukaryota</taxon>
        <taxon>Metazoa</taxon>
        <taxon>Spiralia</taxon>
        <taxon>Lophotrochozoa</taxon>
        <taxon>Annelida</taxon>
        <taxon>Polychaeta</taxon>
        <taxon>Sedentaria</taxon>
        <taxon>Scolecida</taxon>
        <taxon>Capitellidae</taxon>
        <taxon>Capitella</taxon>
    </lineage>
</organism>
<dbReference type="Gene3D" id="1.10.472.10">
    <property type="entry name" value="Cyclin-like"/>
    <property type="match status" value="1"/>
</dbReference>
<dbReference type="HOGENOM" id="CLU_062642_2_0_1"/>
<reference evidence="5" key="3">
    <citation type="submission" date="2015-06" db="UniProtKB">
        <authorList>
            <consortium name="EnsemblMetazoa"/>
        </authorList>
    </citation>
    <scope>IDENTIFICATION</scope>
</reference>
<keyword evidence="1" id="KW-0195">Cyclin</keyword>
<feature type="non-terminal residue" evidence="4">
    <location>
        <position position="130"/>
    </location>
</feature>
<keyword evidence="2" id="KW-1133">Transmembrane helix</keyword>
<protein>
    <recommendedName>
        <fullName evidence="3">Cyclin-like domain-containing protein</fullName>
    </recommendedName>
</protein>
<feature type="domain" description="Cyclin-like" evidence="3">
    <location>
        <begin position="16"/>
        <end position="102"/>
    </location>
</feature>
<accession>R7TE64</accession>
<evidence type="ECO:0000259" key="3">
    <source>
        <dbReference type="SMART" id="SM00385"/>
    </source>
</evidence>